<evidence type="ECO:0000313" key="2">
    <source>
        <dbReference type="Proteomes" id="UP000031760"/>
    </source>
</evidence>
<gene>
    <name evidence="1" type="ORF">NMS_0336</name>
</gene>
<organism evidence="1 2">
    <name type="scientific">Nonlabens marinus S1-08</name>
    <dbReference type="NCBI Taxonomy" id="1454201"/>
    <lineage>
        <taxon>Bacteria</taxon>
        <taxon>Pseudomonadati</taxon>
        <taxon>Bacteroidota</taxon>
        <taxon>Flavobacteriia</taxon>
        <taxon>Flavobacteriales</taxon>
        <taxon>Flavobacteriaceae</taxon>
        <taxon>Nonlabens</taxon>
    </lineage>
</organism>
<protein>
    <submittedName>
        <fullName evidence="1">Uncharacterized protein</fullName>
    </submittedName>
</protein>
<sequence>MDSIWHLESVGIGKLHDRLAQDNPCKELQGLFYIYKN</sequence>
<dbReference type="Proteomes" id="UP000031760">
    <property type="component" value="Chromosome"/>
</dbReference>
<keyword evidence="2" id="KW-1185">Reference proteome</keyword>
<name>W8VP97_9FLAO</name>
<evidence type="ECO:0000313" key="1">
    <source>
        <dbReference type="EMBL" id="BAO54345.1"/>
    </source>
</evidence>
<proteinExistence type="predicted"/>
<accession>W8VP97</accession>
<dbReference type="AlphaFoldDB" id="W8VP97"/>
<dbReference type="HOGENOM" id="CLU_3346586_0_0_10"/>
<reference evidence="1 2" key="1">
    <citation type="journal article" date="2014" name="Proc. Natl. Acad. Sci. U.S.A.">
        <title>Functional characterization of flavobacteria rhodopsins reveals a unique class of light-driven chloride pump in bacteria.</title>
        <authorList>
            <person name="Yoshizawa S."/>
            <person name="Kumagai Y."/>
            <person name="Kim H."/>
            <person name="Ogura Y."/>
            <person name="Hayashi T."/>
            <person name="Iwasaki W."/>
            <person name="DeLong E.F."/>
            <person name="Kogure K."/>
        </authorList>
    </citation>
    <scope>NUCLEOTIDE SEQUENCE [LARGE SCALE GENOMIC DNA]</scope>
    <source>
        <strain evidence="1 2">S1-08</strain>
    </source>
</reference>
<dbReference type="KEGG" id="nmf:NMS_0336"/>
<dbReference type="EMBL" id="AP014548">
    <property type="protein sequence ID" value="BAO54345.1"/>
    <property type="molecule type" value="Genomic_DNA"/>
</dbReference>